<gene>
    <name evidence="2" type="ORF">DWB85_10795</name>
</gene>
<evidence type="ECO:0008006" key="4">
    <source>
        <dbReference type="Google" id="ProtNLM"/>
    </source>
</evidence>
<organism evidence="2 3">
    <name type="scientific">Seongchinamella sediminis</name>
    <dbReference type="NCBI Taxonomy" id="2283635"/>
    <lineage>
        <taxon>Bacteria</taxon>
        <taxon>Pseudomonadati</taxon>
        <taxon>Pseudomonadota</taxon>
        <taxon>Gammaproteobacteria</taxon>
        <taxon>Cellvibrionales</taxon>
        <taxon>Halieaceae</taxon>
        <taxon>Seongchinamella</taxon>
    </lineage>
</organism>
<feature type="chain" id="PRO_5018087478" description="DUF4403 family protein" evidence="1">
    <location>
        <begin position="16"/>
        <end position="173"/>
    </location>
</feature>
<name>A0A3L7DW21_9GAMM</name>
<protein>
    <recommendedName>
        <fullName evidence="4">DUF4403 family protein</fullName>
    </recommendedName>
</protein>
<dbReference type="EMBL" id="QRAN01000010">
    <property type="protein sequence ID" value="RLQ21767.1"/>
    <property type="molecule type" value="Genomic_DNA"/>
</dbReference>
<sequence length="173" mass="19031">MALLAGLCLTGAVYAAFTTTVPVSEQLAGDVAVSSFPVAVAVDEFKLLLTEPQVMFLDAERIGLGVRLQAYDHRPAEGIAVSETGRAMLSGRVAWDAGSREVVLHEPLLEQLVFDRENSVTRQFSGLLQAEWSQRVSKPIRSQLPPHPYLQPFRGNIADIRYDGRHISLVLVY</sequence>
<feature type="signal peptide" evidence="1">
    <location>
        <begin position="1"/>
        <end position="15"/>
    </location>
</feature>
<proteinExistence type="predicted"/>
<reference evidence="2 3" key="1">
    <citation type="submission" date="2018-07" db="EMBL/GenBank/DDBJ databases">
        <title>Halioglobus sp. genome submission.</title>
        <authorList>
            <person name="Ye M.-Q."/>
            <person name="Du Z.-J."/>
        </authorList>
    </citation>
    <scope>NUCLEOTIDE SEQUENCE [LARGE SCALE GENOMIC DNA]</scope>
    <source>
        <strain evidence="2 3">U0301</strain>
    </source>
</reference>
<evidence type="ECO:0000256" key="1">
    <source>
        <dbReference type="SAM" id="SignalP"/>
    </source>
</evidence>
<dbReference type="Proteomes" id="UP000265509">
    <property type="component" value="Unassembled WGS sequence"/>
</dbReference>
<comment type="caution">
    <text evidence="2">The sequence shown here is derived from an EMBL/GenBank/DDBJ whole genome shotgun (WGS) entry which is preliminary data.</text>
</comment>
<keyword evidence="3" id="KW-1185">Reference proteome</keyword>
<dbReference type="AlphaFoldDB" id="A0A3L7DW21"/>
<evidence type="ECO:0000313" key="3">
    <source>
        <dbReference type="Proteomes" id="UP000265509"/>
    </source>
</evidence>
<keyword evidence="1" id="KW-0732">Signal</keyword>
<accession>A0A3L7DW21</accession>
<evidence type="ECO:0000313" key="2">
    <source>
        <dbReference type="EMBL" id="RLQ21767.1"/>
    </source>
</evidence>